<feature type="domain" description="Amidase" evidence="3">
    <location>
        <begin position="31"/>
        <end position="439"/>
    </location>
</feature>
<dbReference type="Gene3D" id="3.90.1300.10">
    <property type="entry name" value="Amidase signature (AS) domain"/>
    <property type="match status" value="1"/>
</dbReference>
<sequence length="463" mass="48305">MVVLENDPLGQGGLSDFARRFRAGEISSEQATRAYLSRIEVLDPRLGAFQHVAAEQALETARAIDALYSAGTDLGPLMGVPVAVKDLFVVEGMPTTAGTKMNIDDIAGPEGPLVKSLRQAGCVILGKTKTVEFALGITGVSSAQGTPINPWDAQTPRLPGGSSSGSGVAVAAGLCAFAIGSDTGGSVRVPAAFNGIFGFKTTPGFFSTDGAFPLAPHLDTPGLLTRSARDAAIAVAALTGEPEARPLPVEALRLGIPQEYFFDNLDPVVEAQIRGAMENLSAAGCRLRPVSVPEASERERYFPAVLPACLIATLGRDRFLAGRDQMDPIVAKRATSGLDVTAADYLALEAQRTKSRQSVSEKFSGFDGWVTPTTATPPPSVTDLDDEQKALDLALGMTRNTQPANYFASPAVSIPLPQKPGNLPIGLQIICPEGADVQALSVALAIEEVLGTPAAPNLTNFLS</sequence>
<dbReference type="GO" id="GO:0003824">
    <property type="term" value="F:catalytic activity"/>
    <property type="evidence" value="ECO:0007669"/>
    <property type="project" value="InterPro"/>
</dbReference>
<dbReference type="AlphaFoldDB" id="A0A512BZU4"/>
<dbReference type="PANTHER" id="PTHR11895">
    <property type="entry name" value="TRANSAMIDASE"/>
    <property type="match status" value="1"/>
</dbReference>
<dbReference type="PANTHER" id="PTHR11895:SF176">
    <property type="entry name" value="AMIDASE AMID-RELATED"/>
    <property type="match status" value="1"/>
</dbReference>
<dbReference type="InterPro" id="IPR023631">
    <property type="entry name" value="Amidase_dom"/>
</dbReference>
<keyword evidence="5" id="KW-1185">Reference proteome</keyword>
<protein>
    <recommendedName>
        <fullName evidence="2">Indoleacetamide hydrolase</fullName>
    </recommendedName>
</protein>
<evidence type="ECO:0000259" key="3">
    <source>
        <dbReference type="Pfam" id="PF01425"/>
    </source>
</evidence>
<dbReference type="InterPro" id="IPR000120">
    <property type="entry name" value="Amidase"/>
</dbReference>
<dbReference type="RefSeq" id="WP_147022324.1">
    <property type="nucleotide sequence ID" value="NZ_BJYU01000100.1"/>
</dbReference>
<name>A0A512BZU4_9HYPH</name>
<organism evidence="4 5">
    <name type="scientific">Microvirga aerophila</name>
    <dbReference type="NCBI Taxonomy" id="670291"/>
    <lineage>
        <taxon>Bacteria</taxon>
        <taxon>Pseudomonadati</taxon>
        <taxon>Pseudomonadota</taxon>
        <taxon>Alphaproteobacteria</taxon>
        <taxon>Hyphomicrobiales</taxon>
        <taxon>Methylobacteriaceae</taxon>
        <taxon>Microvirga</taxon>
    </lineage>
</organism>
<dbReference type="SUPFAM" id="SSF75304">
    <property type="entry name" value="Amidase signature (AS) enzymes"/>
    <property type="match status" value="1"/>
</dbReference>
<evidence type="ECO:0000313" key="5">
    <source>
        <dbReference type="Proteomes" id="UP000321085"/>
    </source>
</evidence>
<dbReference type="EMBL" id="BJYU01000100">
    <property type="protein sequence ID" value="GEO17337.1"/>
    <property type="molecule type" value="Genomic_DNA"/>
</dbReference>
<accession>A0A512BZU4</accession>
<dbReference type="Proteomes" id="UP000321085">
    <property type="component" value="Unassembled WGS sequence"/>
</dbReference>
<dbReference type="InterPro" id="IPR020556">
    <property type="entry name" value="Amidase_CS"/>
</dbReference>
<comment type="caution">
    <text evidence="4">The sequence shown here is derived from an EMBL/GenBank/DDBJ whole genome shotgun (WGS) entry which is preliminary data.</text>
</comment>
<dbReference type="PROSITE" id="PS00571">
    <property type="entry name" value="AMIDASES"/>
    <property type="match status" value="1"/>
</dbReference>
<evidence type="ECO:0000256" key="2">
    <source>
        <dbReference type="ARBA" id="ARBA00021874"/>
    </source>
</evidence>
<reference evidence="4 5" key="1">
    <citation type="submission" date="2019-07" db="EMBL/GenBank/DDBJ databases">
        <title>Whole genome shotgun sequence of Microvirga aerophila NBRC 106136.</title>
        <authorList>
            <person name="Hosoyama A."/>
            <person name="Uohara A."/>
            <person name="Ohji S."/>
            <person name="Ichikawa N."/>
        </authorList>
    </citation>
    <scope>NUCLEOTIDE SEQUENCE [LARGE SCALE GENOMIC DNA]</scope>
    <source>
        <strain evidence="4 5">NBRC 106136</strain>
    </source>
</reference>
<evidence type="ECO:0000256" key="1">
    <source>
        <dbReference type="ARBA" id="ARBA00003871"/>
    </source>
</evidence>
<comment type="function">
    <text evidence="1">Hydrolyzes indole-3-acetamide (IAM) into indole-3-acetic acid (IAA).</text>
</comment>
<gene>
    <name evidence="4" type="ORF">MAE02_50330</name>
</gene>
<dbReference type="InterPro" id="IPR036928">
    <property type="entry name" value="AS_sf"/>
</dbReference>
<proteinExistence type="predicted"/>
<evidence type="ECO:0000313" key="4">
    <source>
        <dbReference type="EMBL" id="GEO17337.1"/>
    </source>
</evidence>
<dbReference type="Pfam" id="PF01425">
    <property type="entry name" value="Amidase"/>
    <property type="match status" value="1"/>
</dbReference>